<gene>
    <name evidence="1" type="ORF">MW7_017470</name>
</gene>
<comment type="caution">
    <text evidence="1">The sequence shown here is derived from an EMBL/GenBank/DDBJ whole genome shotgun (WGS) entry which is preliminary data.</text>
</comment>
<accession>A0ACD3SKX5</accession>
<name>A0ACD3SKX5_9BURK</name>
<organism evidence="1 2">
    <name type="scientific">Imbroritus primus</name>
    <dbReference type="NCBI Taxonomy" id="3058603"/>
    <lineage>
        <taxon>Bacteria</taxon>
        <taxon>Pseudomonadati</taxon>
        <taxon>Pseudomonadota</taxon>
        <taxon>Betaproteobacteria</taxon>
        <taxon>Burkholderiales</taxon>
        <taxon>Burkholderiaceae</taxon>
        <taxon>Imbroritus</taxon>
    </lineage>
</organism>
<reference evidence="1" key="1">
    <citation type="submission" date="2019-05" db="EMBL/GenBank/DDBJ databases">
        <title>Revised genome assembly of Burkholderiaceae (previously Ralstonia) sp. PBA.</title>
        <authorList>
            <person name="Gan H.M."/>
        </authorList>
    </citation>
    <scope>NUCLEOTIDE SEQUENCE</scope>
    <source>
        <strain evidence="1">PBA</strain>
    </source>
</reference>
<evidence type="ECO:0000313" key="1">
    <source>
        <dbReference type="EMBL" id="TMS56851.1"/>
    </source>
</evidence>
<sequence>MRSDPSPAASAASPWLIGATALLALAVAMGIGRFAFTPLLPMMLHDGVITLSEGGWLATANYFGYFAGAASSMLIRVRPGRMVRFGLVATVLLTLGMGVVHTPLAWAVLRGLAGVASAWVLVFASGWCLMRLSELGRPELAAIMFCGPGAGIVLTGLAASVMVQAGWQAASGWLCFAAIALLIVALIWPQFRSSRAPATATGSGAGVLSARAWLLAWVYGLAGFGYIITATFLPVIARHALPGSPWPDLFWPMFGAGIVCGAALATRIPTRHDPVVMLAIAYVLQAVAILAAIVSPSVPGFAFSSLLLGMPFTVITLFAMREAHTLAGPGAPRLMGLMTATYGLGQIVGPPLATELVGRTGSFTPSLLVATAALLAGAALFMRMRRRD</sequence>
<dbReference type="EMBL" id="AKCV02000026">
    <property type="protein sequence ID" value="TMS56851.1"/>
    <property type="molecule type" value="Genomic_DNA"/>
</dbReference>
<keyword evidence="2" id="KW-1185">Reference proteome</keyword>
<proteinExistence type="predicted"/>
<evidence type="ECO:0000313" key="2">
    <source>
        <dbReference type="Proteomes" id="UP000004277"/>
    </source>
</evidence>
<dbReference type="Proteomes" id="UP000004277">
    <property type="component" value="Unassembled WGS sequence"/>
</dbReference>
<protein>
    <submittedName>
        <fullName evidence="1">YbfB/YjiJ family MFS transporter</fullName>
    </submittedName>
</protein>